<accession>A0A542XE61</accession>
<evidence type="ECO:0000256" key="1">
    <source>
        <dbReference type="ARBA" id="ARBA00023002"/>
    </source>
</evidence>
<dbReference type="GO" id="GO:0042602">
    <property type="term" value="F:riboflavin reductase (NADPH) activity"/>
    <property type="evidence" value="ECO:0007669"/>
    <property type="project" value="TreeGrafter"/>
</dbReference>
<dbReference type="AlphaFoldDB" id="A0A542XE61"/>
<dbReference type="InterPro" id="IPR002563">
    <property type="entry name" value="Flavin_Rdtase-like_dom"/>
</dbReference>
<dbReference type="RefSeq" id="WP_142006140.1">
    <property type="nucleotide sequence ID" value="NZ_CAJTBP010000001.1"/>
</dbReference>
<evidence type="ECO:0000259" key="2">
    <source>
        <dbReference type="SMART" id="SM00903"/>
    </source>
</evidence>
<dbReference type="GO" id="GO:0010181">
    <property type="term" value="F:FMN binding"/>
    <property type="evidence" value="ECO:0007669"/>
    <property type="project" value="InterPro"/>
</dbReference>
<dbReference type="GO" id="GO:0006208">
    <property type="term" value="P:pyrimidine nucleobase catabolic process"/>
    <property type="evidence" value="ECO:0007669"/>
    <property type="project" value="TreeGrafter"/>
</dbReference>
<evidence type="ECO:0000313" key="4">
    <source>
        <dbReference type="Proteomes" id="UP000318336"/>
    </source>
</evidence>
<reference evidence="3 4" key="1">
    <citation type="submission" date="2019-06" db="EMBL/GenBank/DDBJ databases">
        <title>Sequencing the genomes of 1000 actinobacteria strains.</title>
        <authorList>
            <person name="Klenk H.-P."/>
        </authorList>
    </citation>
    <scope>NUCLEOTIDE SEQUENCE [LARGE SCALE GENOMIC DNA]</scope>
    <source>
        <strain evidence="3 4">DSM 24617</strain>
    </source>
</reference>
<organism evidence="3 4">
    <name type="scientific">Barrientosiimonas humi</name>
    <dbReference type="NCBI Taxonomy" id="999931"/>
    <lineage>
        <taxon>Bacteria</taxon>
        <taxon>Bacillati</taxon>
        <taxon>Actinomycetota</taxon>
        <taxon>Actinomycetes</taxon>
        <taxon>Micrococcales</taxon>
        <taxon>Dermacoccaceae</taxon>
        <taxon>Barrientosiimonas</taxon>
    </lineage>
</organism>
<dbReference type="InterPro" id="IPR012349">
    <property type="entry name" value="Split_barrel_FMN-bd"/>
</dbReference>
<dbReference type="InterPro" id="IPR050268">
    <property type="entry name" value="NADH-dep_flavin_reductase"/>
</dbReference>
<gene>
    <name evidence="3" type="ORF">FB554_2266</name>
</gene>
<dbReference type="Pfam" id="PF01613">
    <property type="entry name" value="Flavin_Reduct"/>
    <property type="match status" value="1"/>
</dbReference>
<dbReference type="Proteomes" id="UP000318336">
    <property type="component" value="Unassembled WGS sequence"/>
</dbReference>
<protein>
    <submittedName>
        <fullName evidence="3">Flavin reductase (DIM6/NTAB) family NADH-FMN oxidoreductase RutF</fullName>
    </submittedName>
</protein>
<dbReference type="EMBL" id="VFOK01000001">
    <property type="protein sequence ID" value="TQL34108.1"/>
    <property type="molecule type" value="Genomic_DNA"/>
</dbReference>
<dbReference type="PANTHER" id="PTHR30466">
    <property type="entry name" value="FLAVIN REDUCTASE"/>
    <property type="match status" value="1"/>
</dbReference>
<keyword evidence="4" id="KW-1185">Reference proteome</keyword>
<name>A0A542XE61_9MICO</name>
<sequence>MSQPLTVLPRRDAPIDLRPAFRQAASSAWVITSSHAGQPVGFTAISVVSVSVDPPLVSFNLNLTSSSRSTIEQSGRVALHLLADGQADLARRFSADRSQRFAYDGTWRWHADELPALTDPVLRLSAAVVGVLEAGDSLVVTAEVTDLERAEGVRPLVHHDAVYRALD</sequence>
<dbReference type="Gene3D" id="2.30.110.10">
    <property type="entry name" value="Electron Transport, Fmn-binding Protein, Chain A"/>
    <property type="match status" value="1"/>
</dbReference>
<feature type="domain" description="Flavin reductase like" evidence="2">
    <location>
        <begin position="21"/>
        <end position="165"/>
    </location>
</feature>
<comment type="caution">
    <text evidence="3">The sequence shown here is derived from an EMBL/GenBank/DDBJ whole genome shotgun (WGS) entry which is preliminary data.</text>
</comment>
<dbReference type="SUPFAM" id="SSF50475">
    <property type="entry name" value="FMN-binding split barrel"/>
    <property type="match status" value="1"/>
</dbReference>
<evidence type="ECO:0000313" key="3">
    <source>
        <dbReference type="EMBL" id="TQL34108.1"/>
    </source>
</evidence>
<dbReference type="PANTHER" id="PTHR30466:SF1">
    <property type="entry name" value="FMN REDUCTASE (NADH) RUTF"/>
    <property type="match status" value="1"/>
</dbReference>
<dbReference type="SMART" id="SM00903">
    <property type="entry name" value="Flavin_Reduct"/>
    <property type="match status" value="1"/>
</dbReference>
<dbReference type="OrthoDB" id="8901155at2"/>
<proteinExistence type="predicted"/>
<keyword evidence="1" id="KW-0560">Oxidoreductase</keyword>